<accession>A0A096B795</accession>
<dbReference type="eggNOG" id="ENOG50312XG">
    <property type="taxonomic scope" value="Bacteria"/>
</dbReference>
<comment type="caution">
    <text evidence="1">The sequence shown here is derived from an EMBL/GenBank/DDBJ whole genome shotgun (WGS) entry which is preliminary data.</text>
</comment>
<dbReference type="InterPro" id="IPR025127">
    <property type="entry name" value="DUF4054"/>
</dbReference>
<dbReference type="Pfam" id="PF13262">
    <property type="entry name" value="DUF4054"/>
    <property type="match status" value="1"/>
</dbReference>
<evidence type="ECO:0000313" key="1">
    <source>
        <dbReference type="EMBL" id="KGF54826.1"/>
    </source>
</evidence>
<protein>
    <recommendedName>
        <fullName evidence="3">DUF4054 domain-containing protein</fullName>
    </recommendedName>
</protein>
<keyword evidence="2" id="KW-1185">Reference proteome</keyword>
<dbReference type="EMBL" id="ADLO01000079">
    <property type="protein sequence ID" value="KGF54826.1"/>
    <property type="molecule type" value="Genomic_DNA"/>
</dbReference>
<sequence length="162" mass="17530">MFYWGQPQFYGVRAAAANLGNSAGNYTAEQFQEDFPQFFTGLGESLLPRTMLDEFIRQANAAIQPDKWLDGWRYAAGLYTAHYATLYLKTYAPSSETPGQAAATGALVGVVASAKLGQDSVTYDTDALTKATEDWGDLNATQYGQLLATKARLVGMGGSYVL</sequence>
<reference evidence="1 2" key="1">
    <citation type="submission" date="2011-08" db="EMBL/GenBank/DDBJ databases">
        <title>The Genome Sequence of Clostridium orbiscindens 1_3_50AFAA.</title>
        <authorList>
            <consortium name="The Broad Institute Genome Sequencing Platform"/>
            <person name="Earl A."/>
            <person name="Ward D."/>
            <person name="Feldgarden M."/>
            <person name="Gevers D."/>
            <person name="Daigneault M."/>
            <person name="Strauss J."/>
            <person name="Allen-Vercoe E."/>
            <person name="Young S.K."/>
            <person name="Zeng Q."/>
            <person name="Gargeya S."/>
            <person name="Fitzgerald M."/>
            <person name="Haas B."/>
            <person name="Abouelleil A."/>
            <person name="Alvarado L."/>
            <person name="Arachchi H.M."/>
            <person name="Berlin A."/>
            <person name="Brown A."/>
            <person name="Chapman S.B."/>
            <person name="Chen Z."/>
            <person name="Dunbar C."/>
            <person name="Freedman E."/>
            <person name="Gearin G."/>
            <person name="Gellesch M."/>
            <person name="Goldberg J."/>
            <person name="Griggs A."/>
            <person name="Gujja S."/>
            <person name="Heiman D."/>
            <person name="Howarth C."/>
            <person name="Larson L."/>
            <person name="Lui A."/>
            <person name="MacDonald P.J.P."/>
            <person name="Montmayeur A."/>
            <person name="Murphy C."/>
            <person name="Neiman D."/>
            <person name="Pearson M."/>
            <person name="Priest M."/>
            <person name="Roberts A."/>
            <person name="Saif S."/>
            <person name="Shea T."/>
            <person name="Shenoy N."/>
            <person name="Sisk P."/>
            <person name="Stolte C."/>
            <person name="Sykes S."/>
            <person name="Wortman J."/>
            <person name="Nusbaum C."/>
            <person name="Birren B."/>
        </authorList>
    </citation>
    <scope>NUCLEOTIDE SEQUENCE [LARGE SCALE GENOMIC DNA]</scope>
    <source>
        <strain evidence="1 2">1_3_50AFAA</strain>
    </source>
</reference>
<organism evidence="1 2">
    <name type="scientific">Flavonifractor plautii 1_3_50AFAA</name>
    <dbReference type="NCBI Taxonomy" id="742738"/>
    <lineage>
        <taxon>Bacteria</taxon>
        <taxon>Bacillati</taxon>
        <taxon>Bacillota</taxon>
        <taxon>Clostridia</taxon>
        <taxon>Eubacteriales</taxon>
        <taxon>Oscillospiraceae</taxon>
        <taxon>Flavonifractor</taxon>
    </lineage>
</organism>
<proteinExistence type="predicted"/>
<dbReference type="HOGENOM" id="CLU_1676643_0_0_9"/>
<name>A0A096B795_FLAPL</name>
<dbReference type="RefSeq" id="WP_007495005.1">
    <property type="nucleotide sequence ID" value="NZ_KN174163.1"/>
</dbReference>
<evidence type="ECO:0008006" key="3">
    <source>
        <dbReference type="Google" id="ProtNLM"/>
    </source>
</evidence>
<dbReference type="PATRIC" id="fig|742738.3.peg.2584"/>
<dbReference type="AlphaFoldDB" id="A0A096B795"/>
<dbReference type="Proteomes" id="UP000029585">
    <property type="component" value="Unassembled WGS sequence"/>
</dbReference>
<gene>
    <name evidence="1" type="ORF">HMPREF9460_02517</name>
</gene>
<evidence type="ECO:0000313" key="2">
    <source>
        <dbReference type="Proteomes" id="UP000029585"/>
    </source>
</evidence>
<dbReference type="GeneID" id="63972504"/>